<gene>
    <name evidence="2" type="ORF">BIGA_0216</name>
</gene>
<dbReference type="InterPro" id="IPR000182">
    <property type="entry name" value="GNAT_dom"/>
</dbReference>
<dbReference type="Pfam" id="PF13302">
    <property type="entry name" value="Acetyltransf_3"/>
    <property type="match status" value="1"/>
</dbReference>
<comment type="caution">
    <text evidence="2">The sequence shown here is derived from an EMBL/GenBank/DDBJ whole genome shotgun (WGS) entry which is preliminary data.</text>
</comment>
<dbReference type="SUPFAM" id="SSF55729">
    <property type="entry name" value="Acyl-CoA N-acyltransferases (Nat)"/>
    <property type="match status" value="1"/>
</dbReference>
<protein>
    <submittedName>
        <fullName evidence="2">Acetyltransferase</fullName>
    </submittedName>
</protein>
<dbReference type="OrthoDB" id="4142102at2"/>
<name>A0A087ASE5_9BIFI</name>
<dbReference type="RefSeq" id="WP_033505775.1">
    <property type="nucleotide sequence ID" value="NZ_JGYX01000001.1"/>
</dbReference>
<dbReference type="Gene3D" id="3.40.630.30">
    <property type="match status" value="1"/>
</dbReference>
<accession>A0A087ASE5</accession>
<dbReference type="PROSITE" id="PS51186">
    <property type="entry name" value="GNAT"/>
    <property type="match status" value="1"/>
</dbReference>
<dbReference type="GO" id="GO:0016747">
    <property type="term" value="F:acyltransferase activity, transferring groups other than amino-acyl groups"/>
    <property type="evidence" value="ECO:0007669"/>
    <property type="project" value="InterPro"/>
</dbReference>
<evidence type="ECO:0000313" key="2">
    <source>
        <dbReference type="EMBL" id="KFI61695.1"/>
    </source>
</evidence>
<dbReference type="InterPro" id="IPR051531">
    <property type="entry name" value="N-acetyltransferase"/>
</dbReference>
<evidence type="ECO:0000313" key="3">
    <source>
        <dbReference type="Proteomes" id="UP000029046"/>
    </source>
</evidence>
<dbReference type="PANTHER" id="PTHR43792:SF1">
    <property type="entry name" value="N-ACETYLTRANSFERASE DOMAIN-CONTAINING PROTEIN"/>
    <property type="match status" value="1"/>
</dbReference>
<keyword evidence="2" id="KW-0808">Transferase</keyword>
<proteinExistence type="predicted"/>
<keyword evidence="3" id="KW-1185">Reference proteome</keyword>
<organism evidence="2 3">
    <name type="scientific">Bifidobacterium pullorum subsp. gallinarum</name>
    <dbReference type="NCBI Taxonomy" id="78344"/>
    <lineage>
        <taxon>Bacteria</taxon>
        <taxon>Bacillati</taxon>
        <taxon>Actinomycetota</taxon>
        <taxon>Actinomycetes</taxon>
        <taxon>Bifidobacteriales</taxon>
        <taxon>Bifidobacteriaceae</taxon>
        <taxon>Bifidobacterium</taxon>
    </lineage>
</organism>
<evidence type="ECO:0000259" key="1">
    <source>
        <dbReference type="PROSITE" id="PS51186"/>
    </source>
</evidence>
<dbReference type="Proteomes" id="UP000029046">
    <property type="component" value="Unassembled WGS sequence"/>
</dbReference>
<dbReference type="InterPro" id="IPR016181">
    <property type="entry name" value="Acyl_CoA_acyltransferase"/>
</dbReference>
<sequence length="193" mass="21480">MTMLETERLTLRPWRMDDAADAQALFTYASSPDVGPAAGWQPHRSVAESAEIIRAVLSAPETYAVVLKRTDEPIGSIGLQKPCASVIGTPGYQTPALEIGYWIGKPYWGQGLVPEASRALMRHGFEDLDLQAVWGTHDMENAKSSRVMDKLGLRLVRVQPHVRMELLGDVWRDEAVRRITREQWEAGVADALD</sequence>
<dbReference type="EMBL" id="JGYX01000001">
    <property type="protein sequence ID" value="KFI61695.1"/>
    <property type="molecule type" value="Genomic_DNA"/>
</dbReference>
<feature type="domain" description="N-acetyltransferase" evidence="1">
    <location>
        <begin position="9"/>
        <end position="169"/>
    </location>
</feature>
<dbReference type="PANTHER" id="PTHR43792">
    <property type="entry name" value="GNAT FAMILY, PUTATIVE (AFU_ORTHOLOGUE AFUA_3G00765)-RELATED-RELATED"/>
    <property type="match status" value="1"/>
</dbReference>
<dbReference type="eggNOG" id="COG1670">
    <property type="taxonomic scope" value="Bacteria"/>
</dbReference>
<reference evidence="2 3" key="1">
    <citation type="submission" date="2014-03" db="EMBL/GenBank/DDBJ databases">
        <title>Genomics of Bifidobacteria.</title>
        <authorList>
            <person name="Ventura M."/>
            <person name="Milani C."/>
            <person name="Lugli G.A."/>
        </authorList>
    </citation>
    <scope>NUCLEOTIDE SEQUENCE [LARGE SCALE GENOMIC DNA]</scope>
    <source>
        <strain evidence="2 3">LMG 11586</strain>
    </source>
</reference>
<dbReference type="AlphaFoldDB" id="A0A087ASE5"/>